<name>A0ABQ3GYC5_9NEIS</name>
<dbReference type="InterPro" id="IPR016181">
    <property type="entry name" value="Acyl_CoA_acyltransferase"/>
</dbReference>
<evidence type="ECO:0000259" key="1">
    <source>
        <dbReference type="PROSITE" id="PS51186"/>
    </source>
</evidence>
<keyword evidence="3" id="KW-1185">Reference proteome</keyword>
<dbReference type="EMBL" id="BMYO01000002">
    <property type="protein sequence ID" value="GHD58432.1"/>
    <property type="molecule type" value="Genomic_DNA"/>
</dbReference>
<dbReference type="SUPFAM" id="SSF55729">
    <property type="entry name" value="Acyl-CoA N-acyltransferases (Nat)"/>
    <property type="match status" value="1"/>
</dbReference>
<dbReference type="InterPro" id="IPR000182">
    <property type="entry name" value="GNAT_dom"/>
</dbReference>
<dbReference type="PANTHER" id="PTHR43792">
    <property type="entry name" value="GNAT FAMILY, PUTATIVE (AFU_ORTHOLOGUE AFUA_3G00765)-RELATED-RELATED"/>
    <property type="match status" value="1"/>
</dbReference>
<gene>
    <name evidence="2" type="ORF">GCM10007350_08290</name>
</gene>
<proteinExistence type="predicted"/>
<dbReference type="Proteomes" id="UP000604737">
    <property type="component" value="Unassembled WGS sequence"/>
</dbReference>
<dbReference type="PANTHER" id="PTHR43792:SF9">
    <property type="entry name" value="RIBOSOMAL-PROTEIN-ALANINE ACETYLTRANSFERASE"/>
    <property type="match status" value="1"/>
</dbReference>
<organism evidence="2 3">
    <name type="scientific">Jeongeupia chitinilytica</name>
    <dbReference type="NCBI Taxonomy" id="1041641"/>
    <lineage>
        <taxon>Bacteria</taxon>
        <taxon>Pseudomonadati</taxon>
        <taxon>Pseudomonadota</taxon>
        <taxon>Betaproteobacteria</taxon>
        <taxon>Neisseriales</taxon>
        <taxon>Chitinibacteraceae</taxon>
        <taxon>Jeongeupia</taxon>
    </lineage>
</organism>
<dbReference type="Pfam" id="PF13302">
    <property type="entry name" value="Acetyltransf_3"/>
    <property type="match status" value="1"/>
</dbReference>
<evidence type="ECO:0000313" key="2">
    <source>
        <dbReference type="EMBL" id="GHD58432.1"/>
    </source>
</evidence>
<protein>
    <submittedName>
        <fullName evidence="2">N-acetyltransferase</fullName>
    </submittedName>
</protein>
<accession>A0ABQ3GYC5</accession>
<reference evidence="3" key="1">
    <citation type="journal article" date="2019" name="Int. J. Syst. Evol. Microbiol.">
        <title>The Global Catalogue of Microorganisms (GCM) 10K type strain sequencing project: providing services to taxonomists for standard genome sequencing and annotation.</title>
        <authorList>
            <consortium name="The Broad Institute Genomics Platform"/>
            <consortium name="The Broad Institute Genome Sequencing Center for Infectious Disease"/>
            <person name="Wu L."/>
            <person name="Ma J."/>
        </authorList>
    </citation>
    <scope>NUCLEOTIDE SEQUENCE [LARGE SCALE GENOMIC DNA]</scope>
    <source>
        <strain evidence="3">KCTC 23701</strain>
    </source>
</reference>
<sequence>MPVYAVISGCILPVPPMSNHSDFPELATARFVLREFVQSDIDAVFRGLSHPQVIAHYGVSYATRDDTQQQMDWFRQLVVEQRGIWWAIGDANAPATLLGACGFNDRDHDHRHADIGYWLLPEFWGRAVMRECLPAMLDYGFGALALHRIAAEVEPENIRSSSLLVDLGFVHEGTRRECEFKDGRFLDLADYALLHREWRGTGR</sequence>
<comment type="caution">
    <text evidence="2">The sequence shown here is derived from an EMBL/GenBank/DDBJ whole genome shotgun (WGS) entry which is preliminary data.</text>
</comment>
<feature type="domain" description="N-acetyltransferase" evidence="1">
    <location>
        <begin position="43"/>
        <end position="187"/>
    </location>
</feature>
<dbReference type="InterPro" id="IPR051531">
    <property type="entry name" value="N-acetyltransferase"/>
</dbReference>
<dbReference type="Gene3D" id="3.40.630.30">
    <property type="match status" value="1"/>
</dbReference>
<evidence type="ECO:0000313" key="3">
    <source>
        <dbReference type="Proteomes" id="UP000604737"/>
    </source>
</evidence>
<dbReference type="PROSITE" id="PS51186">
    <property type="entry name" value="GNAT"/>
    <property type="match status" value="1"/>
</dbReference>